<dbReference type="GO" id="GO:0016853">
    <property type="term" value="F:isomerase activity"/>
    <property type="evidence" value="ECO:0007669"/>
    <property type="project" value="InterPro"/>
</dbReference>
<dbReference type="SUPFAM" id="SSF74650">
    <property type="entry name" value="Galactose mutarotase-like"/>
    <property type="match status" value="1"/>
</dbReference>
<dbReference type="GO" id="GO:0005975">
    <property type="term" value="P:carbohydrate metabolic process"/>
    <property type="evidence" value="ECO:0007669"/>
    <property type="project" value="InterPro"/>
</dbReference>
<name>A0A173RZZ9_9FIRM</name>
<proteinExistence type="predicted"/>
<evidence type="ECO:0000313" key="4">
    <source>
        <dbReference type="Proteomes" id="UP000095362"/>
    </source>
</evidence>
<evidence type="ECO:0000313" key="3">
    <source>
        <dbReference type="EMBL" id="RGT88366.1"/>
    </source>
</evidence>
<dbReference type="PANTHER" id="PTHR11122:SF13">
    <property type="entry name" value="GLUCOSE-6-PHOSPHATE 1-EPIMERASE"/>
    <property type="match status" value="1"/>
</dbReference>
<dbReference type="AlphaFoldDB" id="A0A173RZZ9"/>
<reference evidence="3 6" key="2">
    <citation type="submission" date="2018-08" db="EMBL/GenBank/DDBJ databases">
        <title>A genome reference for cultivated species of the human gut microbiota.</title>
        <authorList>
            <person name="Zou Y."/>
            <person name="Xue W."/>
            <person name="Luo G."/>
        </authorList>
    </citation>
    <scope>NUCLEOTIDE SEQUENCE [LARGE SCALE GENOMIC DNA]</scope>
    <source>
        <strain evidence="3 6">AF18-12LB</strain>
    </source>
</reference>
<dbReference type="InterPro" id="IPR014718">
    <property type="entry name" value="GH-type_carb-bd"/>
</dbReference>
<keyword evidence="6" id="KW-1185">Reference proteome</keyword>
<dbReference type="InterPro" id="IPR037481">
    <property type="entry name" value="LacX"/>
</dbReference>
<dbReference type="GO" id="GO:0030246">
    <property type="term" value="F:carbohydrate binding"/>
    <property type="evidence" value="ECO:0007669"/>
    <property type="project" value="InterPro"/>
</dbReference>
<dbReference type="EMBL" id="CYZK01000021">
    <property type="protein sequence ID" value="CUO67607.1"/>
    <property type="molecule type" value="Genomic_DNA"/>
</dbReference>
<evidence type="ECO:0000313" key="1">
    <source>
        <dbReference type="EMBL" id="CUM83247.1"/>
    </source>
</evidence>
<dbReference type="Proteomes" id="UP000095362">
    <property type="component" value="Unassembled WGS sequence"/>
</dbReference>
<evidence type="ECO:0000313" key="2">
    <source>
        <dbReference type="EMBL" id="CUO67607.1"/>
    </source>
</evidence>
<organism evidence="1 5">
    <name type="scientific">Coprococcus comes</name>
    <dbReference type="NCBI Taxonomy" id="410072"/>
    <lineage>
        <taxon>Bacteria</taxon>
        <taxon>Bacillati</taxon>
        <taxon>Bacillota</taxon>
        <taxon>Clostridia</taxon>
        <taxon>Lachnospirales</taxon>
        <taxon>Lachnospiraceae</taxon>
        <taxon>Coprococcus</taxon>
    </lineage>
</organism>
<dbReference type="RefSeq" id="WP_055155993.1">
    <property type="nucleotide sequence ID" value="NZ_CYXR01000005.1"/>
</dbReference>
<dbReference type="EMBL" id="CYXR01000005">
    <property type="protein sequence ID" value="CUM83247.1"/>
    <property type="molecule type" value="Genomic_DNA"/>
</dbReference>
<dbReference type="Proteomes" id="UP000095727">
    <property type="component" value="Unassembled WGS sequence"/>
</dbReference>
<dbReference type="Proteomes" id="UP000283360">
    <property type="component" value="Unassembled WGS sequence"/>
</dbReference>
<dbReference type="EMBL" id="QRXJ01000017">
    <property type="protein sequence ID" value="RGT88366.1"/>
    <property type="molecule type" value="Genomic_DNA"/>
</dbReference>
<reference evidence="4 5" key="1">
    <citation type="submission" date="2015-09" db="EMBL/GenBank/DDBJ databases">
        <authorList>
            <consortium name="Pathogen Informatics"/>
        </authorList>
    </citation>
    <scope>NUCLEOTIDE SEQUENCE [LARGE SCALE GENOMIC DNA]</scope>
    <source>
        <strain evidence="2 4">2789STDY5834866</strain>
        <strain evidence="1 5">2789STDY5834962</strain>
    </source>
</reference>
<dbReference type="InterPro" id="IPR008183">
    <property type="entry name" value="Aldose_1/G6P_1-epimerase"/>
</dbReference>
<dbReference type="STRING" id="410072.ERS852525_02975"/>
<dbReference type="InterPro" id="IPR011013">
    <property type="entry name" value="Gal_mutarotase_sf_dom"/>
</dbReference>
<protein>
    <submittedName>
        <fullName evidence="1 3">Aldose 1-epimerase</fullName>
    </submittedName>
</protein>
<evidence type="ECO:0000313" key="5">
    <source>
        <dbReference type="Proteomes" id="UP000095727"/>
    </source>
</evidence>
<dbReference type="CDD" id="cd09024">
    <property type="entry name" value="Aldose_epim_lacX"/>
    <property type="match status" value="1"/>
</dbReference>
<dbReference type="Pfam" id="PF01263">
    <property type="entry name" value="Aldose_epim"/>
    <property type="match status" value="1"/>
</dbReference>
<dbReference type="PaxDb" id="410072-ERS852525_02975"/>
<dbReference type="PANTHER" id="PTHR11122">
    <property type="entry name" value="APOSPORY-ASSOCIATED PROTEIN C-RELATED"/>
    <property type="match status" value="1"/>
</dbReference>
<evidence type="ECO:0000313" key="6">
    <source>
        <dbReference type="Proteomes" id="UP000283360"/>
    </source>
</evidence>
<gene>
    <name evidence="3" type="ORF">DWX03_12585</name>
    <name evidence="2" type="ORF">ERS852481_02617</name>
    <name evidence="1" type="ORF">ERS852574_00995</name>
</gene>
<accession>A0A173RZZ9</accession>
<dbReference type="Gene3D" id="2.70.98.10">
    <property type="match status" value="1"/>
</dbReference>
<sequence>MGAYQLKNEELTLTVISAGAEMKSLKDNKTEQEYLWQADPKFWGRTSPVLFPIVGNYVQKQSVYEGKTYTLSQHGFARDMEFDLESQTEEEIWFVLKDTESTLEKYPFHFILKVGYRLSGRQVEVMWKVENPNDKKMYFSIGGHPAFNCPLKEGEKQEDCQLVFDTEGPLTSSILNEEGALCPRTKILNLFGKCLKLEEHLFDEDALIIENHQAQRIGLADADGKVYLEVEFDAPLFGIWSPAKKHAPFVCIEPWYGRSDREDFDHILENREWGNELEPGDIFEKDYKILVK</sequence>